<accession>A0A249PBH6</accession>
<evidence type="ECO:0000313" key="1">
    <source>
        <dbReference type="EMBL" id="ASY63273.1"/>
    </source>
</evidence>
<dbReference type="KEGG" id="esj:SJ05684_c18310"/>
<reference evidence="1 2" key="1">
    <citation type="submission" date="2017-08" db="EMBL/GenBank/DDBJ databases">
        <title>Multipartite genome sequences of Sinorhizobium species nodulating soybeans.</title>
        <authorList>
            <person name="Tian C.F."/>
        </authorList>
    </citation>
    <scope>NUCLEOTIDE SEQUENCE [LARGE SCALE GENOMIC DNA]</scope>
    <source>
        <strain evidence="1 2">CCBAU 05684</strain>
    </source>
</reference>
<evidence type="ECO:0000313" key="2">
    <source>
        <dbReference type="Proteomes" id="UP000217211"/>
    </source>
</evidence>
<protein>
    <submittedName>
        <fullName evidence="1">Uncharacterized protein</fullName>
    </submittedName>
</protein>
<dbReference type="Proteomes" id="UP000217211">
    <property type="component" value="Chromosome"/>
</dbReference>
<proteinExistence type="predicted"/>
<sequence>MFHNSMIAGRRRSLATGLQLQLLIDGLSMITMPVRTVFDA</sequence>
<dbReference type="EMBL" id="CP023067">
    <property type="protein sequence ID" value="ASY63273.1"/>
    <property type="molecule type" value="Genomic_DNA"/>
</dbReference>
<organism evidence="1 2">
    <name type="scientific">Sinorhizobium sojae CCBAU 05684</name>
    <dbReference type="NCBI Taxonomy" id="716928"/>
    <lineage>
        <taxon>Bacteria</taxon>
        <taxon>Pseudomonadati</taxon>
        <taxon>Pseudomonadota</taxon>
        <taxon>Alphaproteobacteria</taxon>
        <taxon>Hyphomicrobiales</taxon>
        <taxon>Rhizobiaceae</taxon>
        <taxon>Sinorhizobium/Ensifer group</taxon>
        <taxon>Sinorhizobium</taxon>
    </lineage>
</organism>
<gene>
    <name evidence="1" type="ORF">SJ05684_c18310</name>
</gene>
<dbReference type="AlphaFoldDB" id="A0A249PBH6"/>
<keyword evidence="2" id="KW-1185">Reference proteome</keyword>
<name>A0A249PBH6_9HYPH</name>